<name>A0ABP9HKL1_9FLAO</name>
<evidence type="ECO:0000256" key="6">
    <source>
        <dbReference type="ARBA" id="ARBA00022723"/>
    </source>
</evidence>
<evidence type="ECO:0000256" key="4">
    <source>
        <dbReference type="ARBA" id="ARBA00022525"/>
    </source>
</evidence>
<dbReference type="Pfam" id="PF02128">
    <property type="entry name" value="Peptidase_M36"/>
    <property type="match status" value="1"/>
</dbReference>
<dbReference type="Gene3D" id="3.50.30.30">
    <property type="match status" value="1"/>
</dbReference>
<dbReference type="CDD" id="cd09596">
    <property type="entry name" value="M36"/>
    <property type="match status" value="1"/>
</dbReference>
<dbReference type="Proteomes" id="UP001501692">
    <property type="component" value="Unassembled WGS sequence"/>
</dbReference>
<dbReference type="InterPro" id="IPR003137">
    <property type="entry name" value="PA_domain"/>
</dbReference>
<keyword evidence="10" id="KW-0482">Metalloprotease</keyword>
<dbReference type="InterPro" id="IPR011096">
    <property type="entry name" value="FTP_domain"/>
</dbReference>
<sequence length="909" mass="99545">MRKIHQYAIVLLLSFGVITTMNAQNKLMDSQLGLQILDFIEQSDELDYLSADEISDICIDKKSFSKKSGVTHVYLYQTYKGVKIHNAISNVAIKNNKIFHFKDNFISNIKSKINTLSPTLKPEHAIQKTASYFNINMAASSKSIQTTKNKNVFFNKSLSQESIPVELMYCEDAAGNLILVWDLNIFTLDSKHWWSVRVDAITGAVLQQEDWVINCSFESAHTHVNGVALPVLKEENKGFNFEAEAFLVDGSQYNVLPLPIESPNHGNFQVVTEPADNLASPFGWHDTDGLSGAEFTITRGNNVWAQDDLNANNGEGVSPDGTLSLNFNFPITTLDQPATNYIDVAATNLFYHNNVVHDIFYQYGFDEASGNFQFNNYGNGGNDDDAVFADVQDASDTNNANFATPPDGFNPRMQMFLWTRNQLPTNNLTVTGGTVAGIYVSSNPSRANGSDGLGNITGPSIIPVTANLVVVDDGTAIPEEGCDALINALDVAGKIAVIRRGSCAFTAKIQNAQDAGAIGVIVANHNNPANDPNYREYINMYGVTDPAFTIPSLFINFEDGETIINAIKAGENLSATIVENGSFPTDSSFDNGIVIHEYGHGISTRLTGGANNSGCLNNNFQMGEGWSDWFALMLTMKASDVDTDGRGIGTFALGQDINGRGIRTRQYSTDFSINEYTFAATNDDRVLGQDDDGDDIILNQQVHYIGTLWATMLWDLTWAYVDKYGFDPDFYNGNGGNNRVLALVVEGLKLQGCSPDFIDGRDGLLAADVALTGGENQCLIWEVFATRGLGVNASSGDREVFTDQVENFDTPDPSDISLANCSTLNTESFEENIFKIFPNPARNSVTVLMDEEMGNVTYNLVDINGRLVLSESSNSSRRTILDISRLQSGIYILQIKSAISSITRKLIKN</sequence>
<dbReference type="Pfam" id="PF07504">
    <property type="entry name" value="FTP"/>
    <property type="match status" value="1"/>
</dbReference>
<keyword evidence="5" id="KW-0645">Protease</keyword>
<dbReference type="InterPro" id="IPR001842">
    <property type="entry name" value="Peptidase_M36"/>
</dbReference>
<dbReference type="Gene3D" id="1.10.390.10">
    <property type="entry name" value="Neutral Protease Domain 2"/>
    <property type="match status" value="1"/>
</dbReference>
<comment type="caution">
    <text evidence="15">The sequence shown here is derived from an EMBL/GenBank/DDBJ whole genome shotgun (WGS) entry which is preliminary data.</text>
</comment>
<dbReference type="PANTHER" id="PTHR33478">
    <property type="entry name" value="EXTRACELLULAR METALLOPROTEINASE MEP"/>
    <property type="match status" value="1"/>
</dbReference>
<keyword evidence="6" id="KW-0479">Metal-binding</keyword>
<dbReference type="NCBIfam" id="NF038113">
    <property type="entry name" value="T9SSA_dep_M36"/>
    <property type="match status" value="1"/>
</dbReference>
<dbReference type="InterPro" id="IPR046450">
    <property type="entry name" value="PA_dom_sf"/>
</dbReference>
<evidence type="ECO:0000256" key="8">
    <source>
        <dbReference type="ARBA" id="ARBA00022801"/>
    </source>
</evidence>
<dbReference type="EMBL" id="BAABJK010000007">
    <property type="protein sequence ID" value="GAA4972428.1"/>
    <property type="molecule type" value="Genomic_DNA"/>
</dbReference>
<keyword evidence="4" id="KW-0964">Secreted</keyword>
<feature type="domain" description="FTP" evidence="13">
    <location>
        <begin position="67"/>
        <end position="104"/>
    </location>
</feature>
<keyword evidence="11" id="KW-0865">Zymogen</keyword>
<protein>
    <submittedName>
        <fullName evidence="15">T9SS-dependent M36 family metallopeptidase</fullName>
    </submittedName>
</protein>
<dbReference type="InterPro" id="IPR026444">
    <property type="entry name" value="Secre_tail"/>
</dbReference>
<dbReference type="CDD" id="cd04818">
    <property type="entry name" value="PA_subtilisin_1"/>
    <property type="match status" value="1"/>
</dbReference>
<evidence type="ECO:0000313" key="15">
    <source>
        <dbReference type="EMBL" id="GAA4972428.1"/>
    </source>
</evidence>
<feature type="domain" description="PA" evidence="12">
    <location>
        <begin position="464"/>
        <end position="563"/>
    </location>
</feature>
<evidence type="ECO:0000256" key="11">
    <source>
        <dbReference type="ARBA" id="ARBA00023145"/>
    </source>
</evidence>
<keyword evidence="16" id="KW-1185">Reference proteome</keyword>
<evidence type="ECO:0000313" key="16">
    <source>
        <dbReference type="Proteomes" id="UP001501692"/>
    </source>
</evidence>
<evidence type="ECO:0000256" key="5">
    <source>
        <dbReference type="ARBA" id="ARBA00022670"/>
    </source>
</evidence>
<comment type="similarity">
    <text evidence="3">Belongs to the peptidase M36 family.</text>
</comment>
<comment type="subcellular location">
    <subcellularLocation>
        <location evidence="2">Secreted</location>
    </subcellularLocation>
</comment>
<dbReference type="RefSeq" id="WP_345168825.1">
    <property type="nucleotide sequence ID" value="NZ_BAABJK010000007.1"/>
</dbReference>
<evidence type="ECO:0000259" key="12">
    <source>
        <dbReference type="Pfam" id="PF02225"/>
    </source>
</evidence>
<keyword evidence="7" id="KW-0732">Signal</keyword>
<comment type="cofactor">
    <cofactor evidence="1">
        <name>Zn(2+)</name>
        <dbReference type="ChEBI" id="CHEBI:29105"/>
    </cofactor>
</comment>
<dbReference type="SUPFAM" id="SSF55486">
    <property type="entry name" value="Metalloproteases ('zincins'), catalytic domain"/>
    <property type="match status" value="1"/>
</dbReference>
<reference evidence="16" key="1">
    <citation type="journal article" date="2019" name="Int. J. Syst. Evol. Microbiol.">
        <title>The Global Catalogue of Microorganisms (GCM) 10K type strain sequencing project: providing services to taxonomists for standard genome sequencing and annotation.</title>
        <authorList>
            <consortium name="The Broad Institute Genomics Platform"/>
            <consortium name="The Broad Institute Genome Sequencing Center for Infectious Disease"/>
            <person name="Wu L."/>
            <person name="Ma J."/>
        </authorList>
    </citation>
    <scope>NUCLEOTIDE SEQUENCE [LARGE SCALE GENOMIC DNA]</scope>
    <source>
        <strain evidence="16">JCM 18287</strain>
    </source>
</reference>
<dbReference type="Pfam" id="PF02225">
    <property type="entry name" value="PA"/>
    <property type="match status" value="1"/>
</dbReference>
<keyword evidence="8" id="KW-0378">Hydrolase</keyword>
<dbReference type="Gene3D" id="3.10.170.10">
    <property type="match status" value="1"/>
</dbReference>
<dbReference type="Pfam" id="PF18962">
    <property type="entry name" value="Por_Secre_tail"/>
    <property type="match status" value="1"/>
</dbReference>
<evidence type="ECO:0000256" key="10">
    <source>
        <dbReference type="ARBA" id="ARBA00023049"/>
    </source>
</evidence>
<evidence type="ECO:0000256" key="1">
    <source>
        <dbReference type="ARBA" id="ARBA00001947"/>
    </source>
</evidence>
<evidence type="ECO:0000259" key="13">
    <source>
        <dbReference type="Pfam" id="PF07504"/>
    </source>
</evidence>
<dbReference type="NCBIfam" id="TIGR04183">
    <property type="entry name" value="Por_Secre_tail"/>
    <property type="match status" value="1"/>
</dbReference>
<organism evidence="15 16">
    <name type="scientific">Algibacter aquimarinus</name>
    <dbReference type="NCBI Taxonomy" id="1136748"/>
    <lineage>
        <taxon>Bacteria</taxon>
        <taxon>Pseudomonadati</taxon>
        <taxon>Bacteroidota</taxon>
        <taxon>Flavobacteriia</taxon>
        <taxon>Flavobacteriales</taxon>
        <taxon>Flavobacteriaceae</taxon>
        <taxon>Algibacter</taxon>
    </lineage>
</organism>
<dbReference type="InterPro" id="IPR027268">
    <property type="entry name" value="Peptidase_M4/M1_CTD_sf"/>
</dbReference>
<dbReference type="InterPro" id="IPR050371">
    <property type="entry name" value="Fungal_virulence_M36"/>
</dbReference>
<evidence type="ECO:0000256" key="2">
    <source>
        <dbReference type="ARBA" id="ARBA00004613"/>
    </source>
</evidence>
<dbReference type="PRINTS" id="PR00999">
    <property type="entry name" value="FUNGALYSIN"/>
</dbReference>
<evidence type="ECO:0000256" key="9">
    <source>
        <dbReference type="ARBA" id="ARBA00022833"/>
    </source>
</evidence>
<feature type="domain" description="Secretion system C-terminal sorting" evidence="14">
    <location>
        <begin position="836"/>
        <end position="907"/>
    </location>
</feature>
<gene>
    <name evidence="15" type="ORF">GCM10023315_23350</name>
</gene>
<proteinExistence type="inferred from homology"/>
<accession>A0ABP9HKL1</accession>
<keyword evidence="9" id="KW-0862">Zinc</keyword>
<evidence type="ECO:0000259" key="14">
    <source>
        <dbReference type="Pfam" id="PF18962"/>
    </source>
</evidence>
<evidence type="ECO:0000256" key="3">
    <source>
        <dbReference type="ARBA" id="ARBA00006006"/>
    </source>
</evidence>
<dbReference type="PANTHER" id="PTHR33478:SF1">
    <property type="entry name" value="EXTRACELLULAR METALLOPROTEINASE MEP"/>
    <property type="match status" value="1"/>
</dbReference>
<evidence type="ECO:0000256" key="7">
    <source>
        <dbReference type="ARBA" id="ARBA00022729"/>
    </source>
</evidence>
<dbReference type="SUPFAM" id="SSF52025">
    <property type="entry name" value="PA domain"/>
    <property type="match status" value="1"/>
</dbReference>